<keyword evidence="6" id="KW-0325">Glycoprotein</keyword>
<dbReference type="Gene3D" id="2.60.120.310">
    <property type="entry name" value="Copper type II, ascorbate-dependent monooxygenase, N-terminal domain"/>
    <property type="match status" value="1"/>
</dbReference>
<evidence type="ECO:0000256" key="1">
    <source>
        <dbReference type="ARBA" id="ARBA00022723"/>
    </source>
</evidence>
<dbReference type="Pfam" id="PF03712">
    <property type="entry name" value="Cu2_monoox_C"/>
    <property type="match status" value="1"/>
</dbReference>
<feature type="chain" id="PRO_5042115907" evidence="7">
    <location>
        <begin position="28"/>
        <end position="545"/>
    </location>
</feature>
<dbReference type="PANTHER" id="PTHR10157">
    <property type="entry name" value="DOPAMINE BETA HYDROXYLASE RELATED"/>
    <property type="match status" value="1"/>
</dbReference>
<dbReference type="Pfam" id="PF01082">
    <property type="entry name" value="Cu2_monooxygen"/>
    <property type="match status" value="1"/>
</dbReference>
<gene>
    <name evidence="11" type="ORF">Bpfe_028799</name>
</gene>
<organism evidence="11 12">
    <name type="scientific">Biomphalaria pfeifferi</name>
    <name type="common">Bloodfluke planorb</name>
    <name type="synonym">Freshwater snail</name>
    <dbReference type="NCBI Taxonomy" id="112525"/>
    <lineage>
        <taxon>Eukaryota</taxon>
        <taxon>Metazoa</taxon>
        <taxon>Spiralia</taxon>
        <taxon>Lophotrochozoa</taxon>
        <taxon>Mollusca</taxon>
        <taxon>Gastropoda</taxon>
        <taxon>Heterobranchia</taxon>
        <taxon>Euthyneura</taxon>
        <taxon>Panpulmonata</taxon>
        <taxon>Hygrophila</taxon>
        <taxon>Lymnaeoidea</taxon>
        <taxon>Planorbidae</taxon>
        <taxon>Biomphalaria</taxon>
    </lineage>
</organism>
<dbReference type="Gene3D" id="2.60.120.230">
    <property type="match status" value="1"/>
</dbReference>
<reference evidence="11" key="2">
    <citation type="submission" date="2023-04" db="EMBL/GenBank/DDBJ databases">
        <authorList>
            <person name="Bu L."/>
            <person name="Lu L."/>
            <person name="Laidemitt M.R."/>
            <person name="Zhang S.M."/>
            <person name="Mutuku M."/>
            <person name="Mkoji G."/>
            <person name="Steinauer M."/>
            <person name="Loker E.S."/>
        </authorList>
    </citation>
    <scope>NUCLEOTIDE SEQUENCE</scope>
    <source>
        <strain evidence="11">KasaAsao</strain>
        <tissue evidence="11">Whole Snail</tissue>
    </source>
</reference>
<dbReference type="PROSITE" id="PS00084">
    <property type="entry name" value="CU2_MONOOXYGENASE_1"/>
    <property type="match status" value="1"/>
</dbReference>
<evidence type="ECO:0000256" key="3">
    <source>
        <dbReference type="ARBA" id="ARBA00023008"/>
    </source>
</evidence>
<keyword evidence="12" id="KW-1185">Reference proteome</keyword>
<dbReference type="InterPro" id="IPR000323">
    <property type="entry name" value="Cu2_ascorb_mOase_N"/>
</dbReference>
<keyword evidence="5" id="KW-1015">Disulfide bond</keyword>
<keyword evidence="4 11" id="KW-0503">Monooxygenase</keyword>
<evidence type="ECO:0000313" key="12">
    <source>
        <dbReference type="Proteomes" id="UP001233172"/>
    </source>
</evidence>
<dbReference type="GO" id="GO:0005507">
    <property type="term" value="F:copper ion binding"/>
    <property type="evidence" value="ECO:0007669"/>
    <property type="project" value="InterPro"/>
</dbReference>
<evidence type="ECO:0000256" key="7">
    <source>
        <dbReference type="SAM" id="SignalP"/>
    </source>
</evidence>
<evidence type="ECO:0000259" key="10">
    <source>
        <dbReference type="Pfam" id="PF24784"/>
    </source>
</evidence>
<feature type="domain" description="Temptin Cys/Cys disulfide" evidence="10">
    <location>
        <begin position="27"/>
        <end position="123"/>
    </location>
</feature>
<keyword evidence="7" id="KW-0732">Signal</keyword>
<dbReference type="EMBL" id="JASAOG010000262">
    <property type="protein sequence ID" value="KAK0041757.1"/>
    <property type="molecule type" value="Genomic_DNA"/>
</dbReference>
<evidence type="ECO:0000313" key="11">
    <source>
        <dbReference type="EMBL" id="KAK0041757.1"/>
    </source>
</evidence>
<dbReference type="Pfam" id="PF24784">
    <property type="entry name" value="Temptin_C"/>
    <property type="match status" value="1"/>
</dbReference>
<evidence type="ECO:0000256" key="6">
    <source>
        <dbReference type="ARBA" id="ARBA00023180"/>
    </source>
</evidence>
<dbReference type="PANTHER" id="PTHR10157:SF23">
    <property type="entry name" value="MOXD1 HOMOLOG 1"/>
    <property type="match status" value="1"/>
</dbReference>
<keyword evidence="2" id="KW-0560">Oxidoreductase</keyword>
<dbReference type="InterPro" id="IPR014784">
    <property type="entry name" value="Cu2_ascorb_mOase-like_C"/>
</dbReference>
<evidence type="ECO:0000259" key="8">
    <source>
        <dbReference type="Pfam" id="PF01082"/>
    </source>
</evidence>
<dbReference type="GO" id="GO:0004500">
    <property type="term" value="F:dopamine beta-monooxygenase activity"/>
    <property type="evidence" value="ECO:0007669"/>
    <property type="project" value="InterPro"/>
</dbReference>
<feature type="domain" description="Copper type II ascorbate-dependent monooxygenase N-terminal" evidence="8">
    <location>
        <begin position="161"/>
        <end position="276"/>
    </location>
</feature>
<dbReference type="AlphaFoldDB" id="A0AAD8ASU7"/>
<keyword evidence="3" id="KW-0186">Copper</keyword>
<accession>A0AAD8ASU7</accession>
<dbReference type="InterPro" id="IPR036939">
    <property type="entry name" value="Cu2_ascorb_mOase_N_sf"/>
</dbReference>
<evidence type="ECO:0000256" key="4">
    <source>
        <dbReference type="ARBA" id="ARBA00023033"/>
    </source>
</evidence>
<dbReference type="SUPFAM" id="SSF49742">
    <property type="entry name" value="PHM/PNGase F"/>
    <property type="match status" value="2"/>
</dbReference>
<dbReference type="InterPro" id="IPR000945">
    <property type="entry name" value="DBH-like"/>
</dbReference>
<reference evidence="11" key="1">
    <citation type="journal article" date="2023" name="PLoS Negl. Trop. Dis.">
        <title>A genome sequence for Biomphalaria pfeifferi, the major vector snail for the human-infecting parasite Schistosoma mansoni.</title>
        <authorList>
            <person name="Bu L."/>
            <person name="Lu L."/>
            <person name="Laidemitt M.R."/>
            <person name="Zhang S.M."/>
            <person name="Mutuku M."/>
            <person name="Mkoji G."/>
            <person name="Steinauer M."/>
            <person name="Loker E.S."/>
        </authorList>
    </citation>
    <scope>NUCLEOTIDE SEQUENCE</scope>
    <source>
        <strain evidence="11">KasaAsao</strain>
    </source>
</reference>
<dbReference type="InterPro" id="IPR020611">
    <property type="entry name" value="Cu2_ascorb_mOase_CS-1"/>
</dbReference>
<dbReference type="InterPro" id="IPR057626">
    <property type="entry name" value="S-S_Temptin"/>
</dbReference>
<dbReference type="Proteomes" id="UP001233172">
    <property type="component" value="Unassembled WGS sequence"/>
</dbReference>
<evidence type="ECO:0000259" key="9">
    <source>
        <dbReference type="Pfam" id="PF03712"/>
    </source>
</evidence>
<comment type="caution">
    <text evidence="11">The sequence shown here is derived from an EMBL/GenBank/DDBJ whole genome shotgun (WGS) entry which is preliminary data.</text>
</comment>
<feature type="signal peptide" evidence="7">
    <location>
        <begin position="1"/>
        <end position="27"/>
    </location>
</feature>
<evidence type="ECO:0000256" key="5">
    <source>
        <dbReference type="ARBA" id="ARBA00023157"/>
    </source>
</evidence>
<dbReference type="InterPro" id="IPR008977">
    <property type="entry name" value="PHM/PNGase_F_dom_sf"/>
</dbReference>
<dbReference type="InterPro" id="IPR024548">
    <property type="entry name" value="Cu2_monoox_C"/>
</dbReference>
<keyword evidence="1" id="KW-0479">Metal-binding</keyword>
<evidence type="ECO:0000256" key="2">
    <source>
        <dbReference type="ARBA" id="ARBA00023002"/>
    </source>
</evidence>
<proteinExistence type="predicted"/>
<sequence>MFRLTMKQSKCIPVYLILNLFLNGCWGYSFFQDLIPNGHSVKHPCIPNTPWEGVGHTNRQGGGKTNAFGQDFADSGHQWTQALCLQDSDGDGKTNGEELGDPACIWSVGQVTSRTKDVTHPGVCEPFHDSMCHGKNDFVSCQSDDFVDCDVIKGPDINSLDLTFPVFTVPPTVTNNLCVTFDLPVDQDYHIVATEGIVKSSLVHHMLLFACLDDDDLTISSPEACKMESTLCSNLIDGWTLGTYGQCYGDSLGFKMGATGYKRLKLEIHYNNPNKEATTIDSSGMRIFYRPVRPEVQELFTLMTGQFLLTLPPGQPSVEQIGVCKRSCTSQIFKRPIYVIQGVNHMHETGLSMSVEVYRHGAHVANLTDELKFNPTDALYFHHKPPVEILPGDEIITRCIYDTTNRTSWTYYGNAATDEMCVGLLLTYPKSAFNFEEFEGLSCNSESDLSFCEVVQEKPLNGCNWTTVIQPEKIGFINLTKHLFENCKLEGPCSTECKEEIKTLLSNPCFQGEAAEVVKNYLPLSKEGSNLLEILKLCPLDELAP</sequence>
<feature type="domain" description="Copper type II ascorbate-dependent monooxygenase C-terminal" evidence="9">
    <location>
        <begin position="309"/>
        <end position="433"/>
    </location>
</feature>
<name>A0AAD8ASU7_BIOPF</name>
<protein>
    <submittedName>
        <fullName evidence="11">DBH-like monooxygenase protein 2</fullName>
    </submittedName>
</protein>